<dbReference type="Proteomes" id="UP001151518">
    <property type="component" value="Unassembled WGS sequence"/>
</dbReference>
<dbReference type="InterPro" id="IPR015211">
    <property type="entry name" value="Peptidase_M1_C"/>
</dbReference>
<keyword evidence="13" id="KW-0031">Aminopeptidase</keyword>
<proteinExistence type="inferred from homology"/>
<dbReference type="PANTHER" id="PTHR45726">
    <property type="entry name" value="LEUKOTRIENE A-4 HYDROLASE"/>
    <property type="match status" value="1"/>
</dbReference>
<comment type="similarity">
    <text evidence="2">Belongs to the peptidase M1 family.</text>
</comment>
<keyword evidence="4" id="KW-0645">Protease</keyword>
<feature type="binding site" evidence="10">
    <location>
        <begin position="138"/>
        <end position="140"/>
    </location>
    <ligand>
        <name>a peptide</name>
        <dbReference type="ChEBI" id="CHEBI:60466"/>
    </ligand>
</feature>
<feature type="binding site" evidence="10">
    <location>
        <begin position="570"/>
        <end position="572"/>
    </location>
    <ligand>
        <name>a peptide</name>
        <dbReference type="ChEBI" id="CHEBI:60466"/>
    </ligand>
</feature>
<keyword evidence="5 11" id="KW-0479">Metal-binding</keyword>
<dbReference type="InterPro" id="IPR027268">
    <property type="entry name" value="Peptidase_M4/M1_CTD_sf"/>
</dbReference>
<evidence type="ECO:0000256" key="10">
    <source>
        <dbReference type="PIRSR" id="PIRSR634015-2"/>
    </source>
</evidence>
<evidence type="ECO:0000256" key="1">
    <source>
        <dbReference type="ARBA" id="ARBA00004496"/>
    </source>
</evidence>
<dbReference type="InterPro" id="IPR049980">
    <property type="entry name" value="LTA4H_cat"/>
</dbReference>
<evidence type="ECO:0000256" key="4">
    <source>
        <dbReference type="ARBA" id="ARBA00022670"/>
    </source>
</evidence>
<dbReference type="PANTHER" id="PTHR45726:SF3">
    <property type="entry name" value="LEUKOTRIENE A-4 HYDROLASE"/>
    <property type="match status" value="1"/>
</dbReference>
<feature type="binding site" evidence="11">
    <location>
        <position position="296"/>
    </location>
    <ligand>
        <name>Zn(2+)</name>
        <dbReference type="ChEBI" id="CHEBI:29105"/>
        <note>catalytic</note>
    </ligand>
</feature>
<dbReference type="OrthoDB" id="79562at2759"/>
<gene>
    <name evidence="13" type="primary">LAP2_2</name>
    <name evidence="13" type="ORF">GGI25_000478</name>
</gene>
<dbReference type="InterPro" id="IPR045357">
    <property type="entry name" value="Aminopeptidase_N-like_N"/>
</dbReference>
<dbReference type="GO" id="GO:0008270">
    <property type="term" value="F:zinc ion binding"/>
    <property type="evidence" value="ECO:0007669"/>
    <property type="project" value="InterPro"/>
</dbReference>
<dbReference type="EC" id="3.3.2.6" evidence="13"/>
<comment type="cofactor">
    <cofactor evidence="11">
        <name>Zn(2+)</name>
        <dbReference type="ChEBI" id="CHEBI:29105"/>
    </cofactor>
    <text evidence="11">Binds 1 zinc ion per subunit.</text>
</comment>
<evidence type="ECO:0000256" key="7">
    <source>
        <dbReference type="ARBA" id="ARBA00022833"/>
    </source>
</evidence>
<evidence type="ECO:0000256" key="11">
    <source>
        <dbReference type="PIRSR" id="PIRSR634015-3"/>
    </source>
</evidence>
<organism evidence="13 14">
    <name type="scientific">Coemansia spiralis</name>
    <dbReference type="NCBI Taxonomy" id="417178"/>
    <lineage>
        <taxon>Eukaryota</taxon>
        <taxon>Fungi</taxon>
        <taxon>Fungi incertae sedis</taxon>
        <taxon>Zoopagomycota</taxon>
        <taxon>Kickxellomycotina</taxon>
        <taxon>Kickxellomycetes</taxon>
        <taxon>Kickxellales</taxon>
        <taxon>Kickxellaceae</taxon>
        <taxon>Coemansia</taxon>
    </lineage>
</organism>
<dbReference type="SUPFAM" id="SSF55486">
    <property type="entry name" value="Metalloproteases ('zincins'), catalytic domain"/>
    <property type="match status" value="1"/>
</dbReference>
<comment type="subcellular location">
    <subcellularLocation>
        <location evidence="1">Cytoplasm</location>
    </subcellularLocation>
</comment>
<dbReference type="FunFam" id="1.10.390.10:FF:000003">
    <property type="entry name" value="Leukotriene A(4) hydrolase"/>
    <property type="match status" value="1"/>
</dbReference>
<feature type="binding site" evidence="11">
    <location>
        <position position="319"/>
    </location>
    <ligand>
        <name>Zn(2+)</name>
        <dbReference type="ChEBI" id="CHEBI:29105"/>
        <note>catalytic</note>
    </ligand>
</feature>
<reference evidence="13" key="1">
    <citation type="submission" date="2022-07" db="EMBL/GenBank/DDBJ databases">
        <title>Phylogenomic reconstructions and comparative analyses of Kickxellomycotina fungi.</title>
        <authorList>
            <person name="Reynolds N.K."/>
            <person name="Stajich J.E."/>
            <person name="Barry K."/>
            <person name="Grigoriev I.V."/>
            <person name="Crous P."/>
            <person name="Smith M.E."/>
        </authorList>
    </citation>
    <scope>NUCLEOTIDE SEQUENCE</scope>
    <source>
        <strain evidence="13">NRRL 3115</strain>
    </source>
</reference>
<dbReference type="InterPro" id="IPR014782">
    <property type="entry name" value="Peptidase_M1_dom"/>
</dbReference>
<dbReference type="InterPro" id="IPR001930">
    <property type="entry name" value="Peptidase_M1"/>
</dbReference>
<dbReference type="Gene3D" id="1.10.390.10">
    <property type="entry name" value="Neutral Protease Domain 2"/>
    <property type="match status" value="1"/>
</dbReference>
<dbReference type="PRINTS" id="PR00756">
    <property type="entry name" value="ALADIPTASE"/>
</dbReference>
<dbReference type="AlphaFoldDB" id="A0A9W8GC40"/>
<evidence type="ECO:0000313" key="14">
    <source>
        <dbReference type="Proteomes" id="UP001151518"/>
    </source>
</evidence>
<evidence type="ECO:0000256" key="3">
    <source>
        <dbReference type="ARBA" id="ARBA00022490"/>
    </source>
</evidence>
<dbReference type="GO" id="GO:0004177">
    <property type="term" value="F:aminopeptidase activity"/>
    <property type="evidence" value="ECO:0007669"/>
    <property type="project" value="UniProtKB-KW"/>
</dbReference>
<dbReference type="CDD" id="cd09599">
    <property type="entry name" value="M1_LTA4H"/>
    <property type="match status" value="1"/>
</dbReference>
<evidence type="ECO:0000256" key="2">
    <source>
        <dbReference type="ARBA" id="ARBA00010136"/>
    </source>
</evidence>
<evidence type="ECO:0000256" key="9">
    <source>
        <dbReference type="PIRSR" id="PIRSR634015-1"/>
    </source>
</evidence>
<evidence type="ECO:0000256" key="5">
    <source>
        <dbReference type="ARBA" id="ARBA00022723"/>
    </source>
</evidence>
<dbReference type="Pfam" id="PF09127">
    <property type="entry name" value="Leuk-A4-hydro_C"/>
    <property type="match status" value="1"/>
</dbReference>
<dbReference type="Pfam" id="PF17900">
    <property type="entry name" value="Peptidase_M1_N"/>
    <property type="match status" value="1"/>
</dbReference>
<evidence type="ECO:0000256" key="6">
    <source>
        <dbReference type="ARBA" id="ARBA00022801"/>
    </source>
</evidence>
<dbReference type="GO" id="GO:0004463">
    <property type="term" value="F:leukotriene-A4 hydrolase activity"/>
    <property type="evidence" value="ECO:0007669"/>
    <property type="project" value="UniProtKB-EC"/>
</dbReference>
<keyword evidence="6 13" id="KW-0378">Hydrolase</keyword>
<comment type="caution">
    <text evidence="13">The sequence shown here is derived from an EMBL/GenBank/DDBJ whole genome shotgun (WGS) entry which is preliminary data.</text>
</comment>
<name>A0A9W8GC40_9FUNG</name>
<feature type="active site" description="Proton donor" evidence="9">
    <location>
        <position position="384"/>
    </location>
</feature>
<dbReference type="Pfam" id="PF01433">
    <property type="entry name" value="Peptidase_M1"/>
    <property type="match status" value="1"/>
</dbReference>
<dbReference type="SUPFAM" id="SSF48371">
    <property type="entry name" value="ARM repeat"/>
    <property type="match status" value="1"/>
</dbReference>
<protein>
    <submittedName>
        <fullName evidence="13">Leucyl aminopeptidase yscIV</fullName>
        <ecNumber evidence="13">3.3.2.6</ecNumber>
    </submittedName>
</protein>
<dbReference type="EMBL" id="JANBTW010000003">
    <property type="protein sequence ID" value="KAJ2680842.1"/>
    <property type="molecule type" value="Genomic_DNA"/>
</dbReference>
<evidence type="ECO:0000256" key="8">
    <source>
        <dbReference type="ARBA" id="ARBA00023049"/>
    </source>
</evidence>
<dbReference type="GO" id="GO:0005829">
    <property type="term" value="C:cytosol"/>
    <property type="evidence" value="ECO:0007669"/>
    <property type="project" value="TreeGrafter"/>
</dbReference>
<evidence type="ECO:0000313" key="13">
    <source>
        <dbReference type="EMBL" id="KAJ2680842.1"/>
    </source>
</evidence>
<feature type="binding site" evidence="11">
    <location>
        <position position="300"/>
    </location>
    <ligand>
        <name>Zn(2+)</name>
        <dbReference type="ChEBI" id="CHEBI:29105"/>
        <note>catalytic</note>
    </ligand>
</feature>
<dbReference type="Gene3D" id="3.30.2010.30">
    <property type="match status" value="1"/>
</dbReference>
<accession>A0A9W8GC40</accession>
<dbReference type="GO" id="GO:0006508">
    <property type="term" value="P:proteolysis"/>
    <property type="evidence" value="ECO:0007669"/>
    <property type="project" value="UniProtKB-KW"/>
</dbReference>
<dbReference type="InterPro" id="IPR042097">
    <property type="entry name" value="Aminopeptidase_N-like_N_sf"/>
</dbReference>
<sequence length="617" mass="69499">MEPSKIDVSSFANLDETATEHVHLELNVDFSASKIYGSASISGCVLKDGASAVVLDTNHLDIKAVFLKKGDKFVHAKNQLSAPHRVFGTALSVSLIDTSAGDKFVIYIEYATTTDGCAIQFLAPEQTLGKKHPYLFTQCQPIYARSLFPCQDSPSAKISYSASIRVPKPLTALMSAIATGRHDDGGFSVFKFEQKTTIPSYLVALVVGNLATAKISDRCAVWSEPEIIDACAWEFSEMERMLQTAEELITPYQWGRYDLLVLPPSFPFGGMENPCLTFVTPTLLAGDRSLTDVIAHEIAHSWSGNLVTAKNWEHFWLNEGWTTYFERKIIARIRGEDARQLSLALGYIGLKNDIDLYGEDNLLTALVPKLDGIDPDDAYSRVPYEKGSLLIYHLEQLFDPVVWNHISKMYIREFEGKSIVTSDFYNFLKRYVNHYLDEDAEKKLDTINWDAWFTMPGMPPVEFKFDERPQQVAIDLANKWWADRDATIKPINYPLEQFDELLTPQKVLFLNSIKDKGTVPHEMLTAIDKIYNLSSSGNCEVRFSWLVLALANSYEAVFDNAVAMLREQGRMKYTRPLYRAMSASSEKGKALAVKTFNSYRDCYHPICTRMVASDLGL</sequence>
<dbReference type="SMART" id="SM01263">
    <property type="entry name" value="Leuk-A4-hydro_C"/>
    <property type="match status" value="1"/>
</dbReference>
<feature type="binding site" evidence="10">
    <location>
        <begin position="267"/>
        <end position="272"/>
    </location>
    <ligand>
        <name>a peptide</name>
        <dbReference type="ChEBI" id="CHEBI:60466"/>
    </ligand>
</feature>
<dbReference type="InterPro" id="IPR016024">
    <property type="entry name" value="ARM-type_fold"/>
</dbReference>
<dbReference type="GO" id="GO:0004301">
    <property type="term" value="F:epoxide hydrolase activity"/>
    <property type="evidence" value="ECO:0007669"/>
    <property type="project" value="TreeGrafter"/>
</dbReference>
<dbReference type="FunFam" id="3.30.2010.30:FF:000001">
    <property type="entry name" value="Leukotriene A(4) hydrolase"/>
    <property type="match status" value="1"/>
</dbReference>
<dbReference type="Gene3D" id="2.60.40.1730">
    <property type="entry name" value="tricorn interacting facor f3 domain"/>
    <property type="match status" value="1"/>
</dbReference>
<keyword evidence="7 11" id="KW-0862">Zinc</keyword>
<keyword evidence="8" id="KW-0482">Metalloprotease</keyword>
<dbReference type="SUPFAM" id="SSF63737">
    <property type="entry name" value="Leukotriene A4 hydrolase N-terminal domain"/>
    <property type="match status" value="1"/>
</dbReference>
<keyword evidence="3" id="KW-0963">Cytoplasm</keyword>
<evidence type="ECO:0000259" key="12">
    <source>
        <dbReference type="SMART" id="SM01263"/>
    </source>
</evidence>
<dbReference type="Gene3D" id="1.25.40.320">
    <property type="entry name" value="Peptidase M1, leukotriene A4 hydrolase/aminopeptidase C-terminal domain"/>
    <property type="match status" value="1"/>
</dbReference>
<dbReference type="GO" id="GO:0008237">
    <property type="term" value="F:metallopeptidase activity"/>
    <property type="evidence" value="ECO:0007669"/>
    <property type="project" value="UniProtKB-KW"/>
</dbReference>
<dbReference type="GO" id="GO:0043171">
    <property type="term" value="P:peptide catabolic process"/>
    <property type="evidence" value="ECO:0007669"/>
    <property type="project" value="TreeGrafter"/>
</dbReference>
<feature type="active site" description="Proton acceptor" evidence="9">
    <location>
        <position position="297"/>
    </location>
</feature>
<dbReference type="InterPro" id="IPR038502">
    <property type="entry name" value="M1_LTA-4_hydro/amino_C_sf"/>
</dbReference>
<dbReference type="InterPro" id="IPR034015">
    <property type="entry name" value="M1_LTA4H"/>
</dbReference>
<feature type="domain" description="Peptidase M1 leukotriene A4 hydrolase/aminopeptidase C-terminal" evidence="12">
    <location>
        <begin position="468"/>
        <end position="615"/>
    </location>
</feature>